<feature type="domain" description="Cyclic nucleotide-binding" evidence="4">
    <location>
        <begin position="422"/>
        <end position="484"/>
    </location>
</feature>
<keyword evidence="1" id="KW-0406">Ion transport</keyword>
<dbReference type="Gene3D" id="2.60.40.150">
    <property type="entry name" value="C2 domain"/>
    <property type="match status" value="1"/>
</dbReference>
<dbReference type="InterPro" id="IPR050866">
    <property type="entry name" value="CNG_cation_channel"/>
</dbReference>
<dbReference type="CDD" id="cd00038">
    <property type="entry name" value="CAP_ED"/>
    <property type="match status" value="2"/>
</dbReference>
<reference evidence="5 6" key="1">
    <citation type="journal article" date="2018" name="BMC Genomics">
        <title>Genomic comparison of Trypanosoma conorhini and Trypanosoma rangeli to Trypanosoma cruzi strains of high and low virulence.</title>
        <authorList>
            <person name="Bradwell K.R."/>
            <person name="Koparde V.N."/>
            <person name="Matveyev A.V."/>
            <person name="Serrano M.G."/>
            <person name="Alves J.M."/>
            <person name="Parikh H."/>
            <person name="Huang B."/>
            <person name="Lee V."/>
            <person name="Espinosa-Alvarez O."/>
            <person name="Ortiz P.A."/>
            <person name="Costa-Martins A.G."/>
            <person name="Teixeira M.M."/>
            <person name="Buck G.A."/>
        </authorList>
    </citation>
    <scope>NUCLEOTIDE SEQUENCE [LARGE SCALE GENOMIC DNA]</scope>
    <source>
        <strain evidence="5 6">AM80</strain>
    </source>
</reference>
<dbReference type="VEuPathDB" id="TriTrypDB:TRSC58_06438"/>
<dbReference type="SMART" id="SM00100">
    <property type="entry name" value="cNMP"/>
    <property type="match status" value="2"/>
</dbReference>
<dbReference type="InterPro" id="IPR035892">
    <property type="entry name" value="C2_domain_sf"/>
</dbReference>
<comment type="caution">
    <text evidence="5">The sequence shown here is derived from an EMBL/GenBank/DDBJ whole genome shotgun (WGS) entry which is preliminary data.</text>
</comment>
<proteinExistence type="predicted"/>
<feature type="compositionally biased region" description="Polar residues" evidence="2">
    <location>
        <begin position="17"/>
        <end position="47"/>
    </location>
</feature>
<evidence type="ECO:0000256" key="1">
    <source>
        <dbReference type="ARBA" id="ARBA00023286"/>
    </source>
</evidence>
<dbReference type="SUPFAM" id="SSF49562">
    <property type="entry name" value="C2 domain (Calcium/lipid-binding domain, CaLB)"/>
    <property type="match status" value="3"/>
</dbReference>
<dbReference type="Pfam" id="PF00168">
    <property type="entry name" value="C2"/>
    <property type="match status" value="3"/>
</dbReference>
<dbReference type="PROSITE" id="PS50042">
    <property type="entry name" value="CNMP_BINDING_3"/>
    <property type="match status" value="2"/>
</dbReference>
<dbReference type="SUPFAM" id="SSF51206">
    <property type="entry name" value="cAMP-binding domain-like"/>
    <property type="match status" value="3"/>
</dbReference>
<dbReference type="EMBL" id="MKGL01000124">
    <property type="protein sequence ID" value="RNF05841.1"/>
    <property type="molecule type" value="Genomic_DNA"/>
</dbReference>
<evidence type="ECO:0000313" key="5">
    <source>
        <dbReference type="EMBL" id="RNF05841.1"/>
    </source>
</evidence>
<sequence length="1692" mass="188166">MPVASVLSTSLRLNGVQEQRQGSAASSRPVSSGVRSTFEGTYPSSSRTGRESLYSPSCTFKPTDFGAAEVKEAMNVLKKLLSPVIMRRVLRIRKLRRWPGENVKRVYTIDSIVHAIRSSDSIIANWPEEILRLFAEEAVYFYLEPKEIIVYMNEWYVSSGIVVLLYGELNEGTACLGSLTSLTGRPYYFRHSAQAVLCDQVVLCQDVSTALILAREYADVAVLPARWVWDVINRYVLQHFGGSVLDCLKFTISPMRERIMRETYFPTSLALRRSWMWSLFGSRDRIRLARLMTVRTFCIGDTLFCEGDHDPYMHIIRRGVIKVVVKNKPLLEFDSGSSFGEVSILFDEPRSCRAVASTMCEVYSLHRTHLMKYLRKRPRLHEAMIRTALERRERWLEDGRQREVMGLACLLAGVPCLSQSTERVRISLAMEAKTYVLPPNQTLFAKGTICDSLFVIGRGTLMVETGREDRSVRSTADFVGELCLHPHRWPTDVVTCTSVDGWSLSVDEIMRALSSINADSQAVDICRQGIELYRAQYGQDNVIEELVHTIPYSPTIENGDGATPRTKRATVFCTTDSQGLAGMPVSLLGQAEGIDTNFDWNEYAMEDKSNFSLEEHDDVEQMKRSERRSLEQSIENKLSWRVGGLLSVSETKSSSDVDSDFSVHIDDMQQMLVEQVFLMPTERQPRLLRQINHSKITLIFDDEVNPMEELSSDTSTTNDLTLPQYVVPSPVVYTLDGVTAYSDGNPVPVAEVPSTISPRTGLDFVATATHRRSHTPEFSRSIPWQVATPRTPRELSGAASKSPLSGVPQNSRSLRPTSAFSLRRTLIRAASAGCNQRMNQSTAIGNRNSAHGTLILSQISDNMSTGASSNANSWTKANSIDLSQKAKITATMFQSALDRYVKLDDQSYFQEIVRVCLPSQPEEQWFEEDTSKPAKKIEGLILLLMHVRRCEGIEIDETMKFPIVKVSTNAGVLMRTPVMEDREEPVWPIETASCINFIHADSEVHFTICDAQDEGKIAYSATLPTSKLQENGGVGTIYIPMHAEELGLSESSANLGAQVEICMLAVKASKNSSLKKRLDDEEDEESSDDFSTVYLQVLGVQGLKHRIEAVVSVSVESDGKSKEILRTPKVTPKTCTPSWPGQCSFCLVKSDGIVSFDLYHHDVFLASYDTPIDTLAFGGTGIYVFHLVKAQGNPGEVYGDITVSVLDLKAASVKEHALNQPANVLLLHVDSLKLALTSEEFTPDPFVVVRGLNGEVILRTTLNLGTYNAKWTEEEASCFIVCPMLEGATAIFQLEVYDNNESNKIGTATMTVTRKGLRRSRMQIPVGNCGLLTLVAHAFPIQEVQRPPHQRKVSFLGENNGEELLISIHVSGCDNLQGTGFDDFQIDPIVTARIGRRRMVVAPLISGSTAPRWPYPKATFVLPVLPDLLNSITLEVWDTNIELCDVLGVARIPIEELCRTGTHHFSLQPHKDQEFGRRQNLGTITVKTRFGRRNGKVISDGSSDLLFIGNSYGGSLLDNRLFQTPGDTPELSVTRVRVHISCCSALQTEPSIRFIKVTLSCLQHVLLEVRKEYDRSSSVAWSLEEARVVLDLRSIYGRLLRLRVARSSSTFGGDYTDIGSAFVPFSTLLSVAPEIISVRSFLLTNSPSDQHRVSAFEGVDRSRSTSVSSDTPTITLSFLASNEANLIGEEGD</sequence>
<keyword evidence="1" id="KW-0813">Transport</keyword>
<evidence type="ECO:0000259" key="3">
    <source>
        <dbReference type="PROSITE" id="PS50004"/>
    </source>
</evidence>
<keyword evidence="1" id="KW-0407">Ion channel</keyword>
<dbReference type="RefSeq" id="XP_029238918.1">
    <property type="nucleotide sequence ID" value="XM_029381241.1"/>
</dbReference>
<accession>A0A422NK54</accession>
<dbReference type="Proteomes" id="UP000283634">
    <property type="component" value="Unassembled WGS sequence"/>
</dbReference>
<dbReference type="Pfam" id="PF00027">
    <property type="entry name" value="cNMP_binding"/>
    <property type="match status" value="1"/>
</dbReference>
<dbReference type="SMART" id="SM00239">
    <property type="entry name" value="C2"/>
    <property type="match status" value="4"/>
</dbReference>
<feature type="domain" description="C2" evidence="3">
    <location>
        <begin position="1347"/>
        <end position="1467"/>
    </location>
</feature>
<dbReference type="Gene3D" id="2.60.120.10">
    <property type="entry name" value="Jelly Rolls"/>
    <property type="match status" value="2"/>
</dbReference>
<dbReference type="OrthoDB" id="417078at2759"/>
<dbReference type="InterPro" id="IPR014710">
    <property type="entry name" value="RmlC-like_jellyroll"/>
</dbReference>
<evidence type="ECO:0000313" key="6">
    <source>
        <dbReference type="Proteomes" id="UP000283634"/>
    </source>
</evidence>
<protein>
    <submittedName>
        <fullName evidence="5">Putative 40S ribosomal protein S9</fullName>
    </submittedName>
</protein>
<dbReference type="GO" id="GO:0005221">
    <property type="term" value="F:intracellularly cyclic nucleotide-activated monoatomic cation channel activity"/>
    <property type="evidence" value="ECO:0007669"/>
    <property type="project" value="InterPro"/>
</dbReference>
<dbReference type="PANTHER" id="PTHR45638:SF11">
    <property type="entry name" value="CYCLIC NUCLEOTIDE-GATED CATION CHANNEL SUBUNIT A"/>
    <property type="match status" value="1"/>
</dbReference>
<keyword evidence="6" id="KW-1185">Reference proteome</keyword>
<dbReference type="GO" id="GO:0044877">
    <property type="term" value="F:protein-containing complex binding"/>
    <property type="evidence" value="ECO:0007669"/>
    <property type="project" value="TreeGrafter"/>
</dbReference>
<name>A0A422NK54_TRYRA</name>
<dbReference type="PANTHER" id="PTHR45638">
    <property type="entry name" value="CYCLIC NUCLEOTIDE-GATED CATION CHANNEL SUBUNIT A"/>
    <property type="match status" value="1"/>
</dbReference>
<dbReference type="InterPro" id="IPR000595">
    <property type="entry name" value="cNMP-bd_dom"/>
</dbReference>
<keyword evidence="5" id="KW-0687">Ribonucleoprotein</keyword>
<keyword evidence="5" id="KW-0689">Ribosomal protein</keyword>
<feature type="domain" description="Cyclic nucleotide-binding" evidence="4">
    <location>
        <begin position="276"/>
        <end position="391"/>
    </location>
</feature>
<organism evidence="5 6">
    <name type="scientific">Trypanosoma rangeli</name>
    <dbReference type="NCBI Taxonomy" id="5698"/>
    <lineage>
        <taxon>Eukaryota</taxon>
        <taxon>Discoba</taxon>
        <taxon>Euglenozoa</taxon>
        <taxon>Kinetoplastea</taxon>
        <taxon>Metakinetoplastina</taxon>
        <taxon>Trypanosomatida</taxon>
        <taxon>Trypanosomatidae</taxon>
        <taxon>Trypanosoma</taxon>
        <taxon>Herpetosoma</taxon>
    </lineage>
</organism>
<dbReference type="InterPro" id="IPR018490">
    <property type="entry name" value="cNMP-bd_dom_sf"/>
</dbReference>
<dbReference type="CDD" id="cd00030">
    <property type="entry name" value="C2"/>
    <property type="match status" value="2"/>
</dbReference>
<evidence type="ECO:0000259" key="4">
    <source>
        <dbReference type="PROSITE" id="PS50042"/>
    </source>
</evidence>
<dbReference type="PROSITE" id="PS50004">
    <property type="entry name" value="C2"/>
    <property type="match status" value="1"/>
</dbReference>
<evidence type="ECO:0000256" key="2">
    <source>
        <dbReference type="SAM" id="MobiDB-lite"/>
    </source>
</evidence>
<dbReference type="GO" id="GO:0005840">
    <property type="term" value="C:ribosome"/>
    <property type="evidence" value="ECO:0007669"/>
    <property type="project" value="UniProtKB-KW"/>
</dbReference>
<feature type="region of interest" description="Disordered" evidence="2">
    <location>
        <begin position="17"/>
        <end position="53"/>
    </location>
</feature>
<dbReference type="OMA" id="SSRWFWE"/>
<keyword evidence="1" id="KW-1071">Ligand-gated ion channel</keyword>
<feature type="region of interest" description="Disordered" evidence="2">
    <location>
        <begin position="791"/>
        <end position="815"/>
    </location>
</feature>
<dbReference type="GeneID" id="40328241"/>
<dbReference type="InterPro" id="IPR000008">
    <property type="entry name" value="C2_dom"/>
</dbReference>
<gene>
    <name evidence="5" type="ORF">TraAM80_04308</name>
</gene>